<feature type="domain" description="Helix-hairpin-helix DNA-binding motif class 1" evidence="23">
    <location>
        <begin position="91"/>
        <end position="110"/>
    </location>
</feature>
<dbReference type="RefSeq" id="WP_108824783.1">
    <property type="nucleotide sequence ID" value="NZ_CP023004.1"/>
</dbReference>
<accession>A0A2U8E6U8</accession>
<feature type="region of interest" description="Disordered" evidence="22">
    <location>
        <begin position="603"/>
        <end position="623"/>
    </location>
</feature>
<dbReference type="PANTHER" id="PTHR36928:SF1">
    <property type="entry name" value="PHOSPHATASE YCDX-RELATED"/>
    <property type="match status" value="1"/>
</dbReference>
<comment type="catalytic activity">
    <reaction evidence="21">
        <text>DNA(n) + a 2'-deoxyribonucleoside 5'-triphosphate = DNA(n+1) + diphosphate</text>
        <dbReference type="Rhea" id="RHEA:22508"/>
        <dbReference type="Rhea" id="RHEA-COMP:17339"/>
        <dbReference type="Rhea" id="RHEA-COMP:17340"/>
        <dbReference type="ChEBI" id="CHEBI:33019"/>
        <dbReference type="ChEBI" id="CHEBI:61560"/>
        <dbReference type="ChEBI" id="CHEBI:173112"/>
        <dbReference type="EC" id="2.7.7.7"/>
    </reaction>
</comment>
<dbReference type="SUPFAM" id="SSF81301">
    <property type="entry name" value="Nucleotidyltransferase"/>
    <property type="match status" value="1"/>
</dbReference>
<evidence type="ECO:0000256" key="12">
    <source>
        <dbReference type="ARBA" id="ARBA00022843"/>
    </source>
</evidence>
<keyword evidence="14" id="KW-0915">Sodium</keyword>
<dbReference type="Gene3D" id="3.20.20.140">
    <property type="entry name" value="Metal-dependent hydrolases"/>
    <property type="match status" value="1"/>
</dbReference>
<keyword evidence="12" id="KW-0832">Ubl conjugation</keyword>
<evidence type="ECO:0000256" key="7">
    <source>
        <dbReference type="ARBA" id="ARBA00022634"/>
    </source>
</evidence>
<dbReference type="EMBL" id="CP023004">
    <property type="protein sequence ID" value="AWI10561.1"/>
    <property type="molecule type" value="Genomic_DNA"/>
</dbReference>
<comment type="subcellular location">
    <subcellularLocation>
        <location evidence="2">Cytoplasm</location>
    </subcellularLocation>
</comment>
<dbReference type="Pfam" id="PF02811">
    <property type="entry name" value="PHP"/>
    <property type="match status" value="1"/>
</dbReference>
<dbReference type="PANTHER" id="PTHR36928">
    <property type="entry name" value="PHOSPHATASE YCDX-RELATED"/>
    <property type="match status" value="1"/>
</dbReference>
<feature type="domain" description="DNA-directed DNA polymerase X" evidence="25">
    <location>
        <begin position="1"/>
        <end position="332"/>
    </location>
</feature>
<evidence type="ECO:0000256" key="16">
    <source>
        <dbReference type="ARBA" id="ARBA00035717"/>
    </source>
</evidence>
<feature type="compositionally biased region" description="Basic residues" evidence="22">
    <location>
        <begin position="614"/>
        <end position="623"/>
    </location>
</feature>
<dbReference type="InterPro" id="IPR050243">
    <property type="entry name" value="PHP_phosphatase"/>
</dbReference>
<dbReference type="Gene3D" id="1.10.150.110">
    <property type="entry name" value="DNA polymerase beta, N-terminal domain-like"/>
    <property type="match status" value="1"/>
</dbReference>
<dbReference type="PRINTS" id="PR00870">
    <property type="entry name" value="DNAPOLXBETA"/>
</dbReference>
<keyword evidence="9" id="KW-0548">Nucleotidyltransferase</keyword>
<dbReference type="GO" id="GO:0005829">
    <property type="term" value="C:cytosol"/>
    <property type="evidence" value="ECO:0007669"/>
    <property type="project" value="TreeGrafter"/>
</dbReference>
<comment type="function">
    <text evidence="20">Repair polymerase that plays a key role in base-excision repair. During this process, the damaged base is excised by specific DNA glycosylases, the DNA backbone is nicked at the abasic site by an apurinic/apyrimidic (AP) endonuclease, and POLB removes 5'-deoxyribose-phosphate from the preincised AP site acting as a 5'-deoxyribose-phosphate lyase (5'-dRP lyase); through its DNA polymerase activity, it adds one nucleotide to the 3' end of the arising single-nucleotide gap. Conducts 'gap-filling' DNA synthesis in a stepwise distributive fashion rather than in a processive fashion as for other DNA polymerases. It is also able to cleave sugar-phosphate bonds 3' to an intact AP site, acting as an AP lyase.</text>
</comment>
<dbReference type="PIRSF" id="PIRSF005047">
    <property type="entry name" value="UCP005047_YshC"/>
    <property type="match status" value="1"/>
</dbReference>
<gene>
    <name evidence="26" type="ORF">CKA38_06665</name>
</gene>
<dbReference type="InterPro" id="IPR003141">
    <property type="entry name" value="Pol/His_phosphatase_N"/>
</dbReference>
<dbReference type="InterPro" id="IPR016195">
    <property type="entry name" value="Pol/histidinol_Pase-like"/>
</dbReference>
<keyword evidence="10" id="KW-0235">DNA replication</keyword>
<dbReference type="PRINTS" id="PR00869">
    <property type="entry name" value="DNAPOLX"/>
</dbReference>
<dbReference type="GO" id="GO:0003887">
    <property type="term" value="F:DNA-directed DNA polymerase activity"/>
    <property type="evidence" value="ECO:0007669"/>
    <property type="project" value="UniProtKB-KW"/>
</dbReference>
<dbReference type="InterPro" id="IPR027421">
    <property type="entry name" value="DNA_pol_lamdba_lyase_dom_sf"/>
</dbReference>
<evidence type="ECO:0000256" key="9">
    <source>
        <dbReference type="ARBA" id="ARBA00022695"/>
    </source>
</evidence>
<evidence type="ECO:0000256" key="4">
    <source>
        <dbReference type="ARBA" id="ARBA00012720"/>
    </source>
</evidence>
<evidence type="ECO:0000256" key="8">
    <source>
        <dbReference type="ARBA" id="ARBA00022679"/>
    </source>
</evidence>
<sequence>MTKNDIADVLREIAVLLELKGENPFKIRAYENGARTLESLTDDLGEVIASGKLSEVKGIGEALTQKITELHKTGRLRFHEELRTSVAPGLVEMLEIPNLGPKKIKALHDKLGISSIAALAKACADGLVAELPGFGEKTQQKLLEGIKHREAYGRRHLWWNAHAVAGPIVAGLRKLRGVKHAEAAGSLRRGLETVGDLDFIVAADAKDSKAVGRIVDWFTARPGVFEVTARGETKTSVRYENGLQADLRIVPEEQFAFALHHFTGSKDHNVQMRQRALARGLSLSEWGLEPADGEGTVKTKAAAHAETRAKITSETELFAALGLAFIEPELREGLDEIEAAELTNNRLPHLVEHTDLRGAFHNHTTASDGRSTLEEMIAAAQTLGWEYIGIADHSKSSHQARGLDERRLADQVDCIQKINTSGRFKTHVFAGTECDILTDGSLDFDDLTLAQLDFVVASVHNAFSQGEEQMTARIIRAIENPRVTMLGHMTGRLLLRREGYRVNAAKVIDAAIANGVIIELNASPWRLDMDWRLWHGAAARGLLCSINPDAHETGHLAFVRTGVNIARKGWLSKQNIINTKPSPKCARGLKPTARDLMAQATMGEAARRGDAGAHRKTKTRCSR</sequence>
<dbReference type="GO" id="GO:0006281">
    <property type="term" value="P:DNA repair"/>
    <property type="evidence" value="ECO:0007669"/>
    <property type="project" value="UniProtKB-KW"/>
</dbReference>
<dbReference type="SMART" id="SM00483">
    <property type="entry name" value="POLXc"/>
    <property type="match status" value="1"/>
</dbReference>
<dbReference type="Pfam" id="PF14791">
    <property type="entry name" value="DNA_pol_B_thumb"/>
    <property type="match status" value="1"/>
</dbReference>
<keyword evidence="11" id="KW-0227">DNA damage</keyword>
<evidence type="ECO:0000256" key="17">
    <source>
        <dbReference type="ARBA" id="ARBA00035726"/>
    </source>
</evidence>
<evidence type="ECO:0000313" key="26">
    <source>
        <dbReference type="EMBL" id="AWI10561.1"/>
    </source>
</evidence>
<feature type="domain" description="Helix-hairpin-helix DNA-binding motif class 1" evidence="23">
    <location>
        <begin position="51"/>
        <end position="70"/>
    </location>
</feature>
<proteinExistence type="predicted"/>
<dbReference type="CDD" id="cd00141">
    <property type="entry name" value="NT_POLXc"/>
    <property type="match status" value="1"/>
</dbReference>
<dbReference type="SMART" id="SM00481">
    <property type="entry name" value="POLIIIAc"/>
    <property type="match status" value="1"/>
</dbReference>
<dbReference type="InterPro" id="IPR037160">
    <property type="entry name" value="DNA_Pol_thumb_sf"/>
</dbReference>
<dbReference type="KEGG" id="elut:CKA38_06665"/>
<evidence type="ECO:0000256" key="15">
    <source>
        <dbReference type="ARBA" id="ARBA00023204"/>
    </source>
</evidence>
<evidence type="ECO:0000256" key="6">
    <source>
        <dbReference type="ARBA" id="ARBA00022481"/>
    </source>
</evidence>
<organism evidence="26 27">
    <name type="scientific">Ereboglobus luteus</name>
    <dbReference type="NCBI Taxonomy" id="1796921"/>
    <lineage>
        <taxon>Bacteria</taxon>
        <taxon>Pseudomonadati</taxon>
        <taxon>Verrucomicrobiota</taxon>
        <taxon>Opitutia</taxon>
        <taxon>Opitutales</taxon>
        <taxon>Opitutaceae</taxon>
        <taxon>Ereboglobus</taxon>
    </lineage>
</organism>
<dbReference type="InterPro" id="IPR010996">
    <property type="entry name" value="HHH_MUS81"/>
</dbReference>
<evidence type="ECO:0000259" key="23">
    <source>
        <dbReference type="SMART" id="SM00278"/>
    </source>
</evidence>
<dbReference type="InterPro" id="IPR022311">
    <property type="entry name" value="PolX-like"/>
</dbReference>
<dbReference type="InterPro" id="IPR022312">
    <property type="entry name" value="DNA_pol_X"/>
</dbReference>
<keyword evidence="7" id="KW-0237">DNA synthesis</keyword>
<name>A0A2U8E6U8_9BACT</name>
<dbReference type="OrthoDB" id="9808747at2"/>
<keyword evidence="27" id="KW-1185">Reference proteome</keyword>
<dbReference type="GO" id="GO:0003677">
    <property type="term" value="F:DNA binding"/>
    <property type="evidence" value="ECO:0007669"/>
    <property type="project" value="InterPro"/>
</dbReference>
<dbReference type="GO" id="GO:0042578">
    <property type="term" value="F:phosphoric ester hydrolase activity"/>
    <property type="evidence" value="ECO:0007669"/>
    <property type="project" value="TreeGrafter"/>
</dbReference>
<dbReference type="Pfam" id="PF14520">
    <property type="entry name" value="HHH_5"/>
    <property type="match status" value="1"/>
</dbReference>
<evidence type="ECO:0000256" key="20">
    <source>
        <dbReference type="ARBA" id="ARBA00045548"/>
    </source>
</evidence>
<dbReference type="EC" id="2.7.7.7" evidence="3"/>
<feature type="domain" description="Helix-hairpin-helix DNA-binding motif class 1" evidence="23">
    <location>
        <begin position="126"/>
        <end position="145"/>
    </location>
</feature>
<dbReference type="GO" id="GO:0140078">
    <property type="term" value="F:class I DNA-(apurinic or apyrimidinic site) endonuclease activity"/>
    <property type="evidence" value="ECO:0007669"/>
    <property type="project" value="UniProtKB-EC"/>
</dbReference>
<evidence type="ECO:0000259" key="24">
    <source>
        <dbReference type="SMART" id="SM00481"/>
    </source>
</evidence>
<keyword evidence="6" id="KW-0488">Methylation</keyword>
<comment type="catalytic activity">
    <reaction evidence="18">
        <text>2'-deoxyribonucleotide-(2'-deoxyribose 5'-phosphate)-2'-deoxyribonucleotide-DNA = a 3'-end 2'-deoxyribonucleotide-(2,3-dehydro-2,3-deoxyribose 5'-phosphate)-DNA + a 5'-end 5'-phospho-2'-deoxyribonucleoside-DNA + H(+)</text>
        <dbReference type="Rhea" id="RHEA:66592"/>
        <dbReference type="Rhea" id="RHEA-COMP:13180"/>
        <dbReference type="Rhea" id="RHEA-COMP:16897"/>
        <dbReference type="Rhea" id="RHEA-COMP:17067"/>
        <dbReference type="ChEBI" id="CHEBI:15378"/>
        <dbReference type="ChEBI" id="CHEBI:136412"/>
        <dbReference type="ChEBI" id="CHEBI:157695"/>
        <dbReference type="ChEBI" id="CHEBI:167181"/>
        <dbReference type="EC" id="4.2.99.18"/>
    </reaction>
</comment>
<evidence type="ECO:0000256" key="10">
    <source>
        <dbReference type="ARBA" id="ARBA00022705"/>
    </source>
</evidence>
<dbReference type="NCBIfam" id="NF006375">
    <property type="entry name" value="PRK08609.1"/>
    <property type="match status" value="1"/>
</dbReference>
<evidence type="ECO:0000256" key="18">
    <source>
        <dbReference type="ARBA" id="ARBA00044632"/>
    </source>
</evidence>
<evidence type="ECO:0000256" key="21">
    <source>
        <dbReference type="ARBA" id="ARBA00049244"/>
    </source>
</evidence>
<dbReference type="Gene3D" id="3.30.460.10">
    <property type="entry name" value="Beta Polymerase, domain 2"/>
    <property type="match status" value="1"/>
</dbReference>
<evidence type="ECO:0000313" key="27">
    <source>
        <dbReference type="Proteomes" id="UP000244896"/>
    </source>
</evidence>
<evidence type="ECO:0000256" key="2">
    <source>
        <dbReference type="ARBA" id="ARBA00004496"/>
    </source>
</evidence>
<dbReference type="InterPro" id="IPR002054">
    <property type="entry name" value="DNA-dir_DNA_pol_X"/>
</dbReference>
<dbReference type="Gene3D" id="1.10.150.20">
    <property type="entry name" value="5' to 3' exonuclease, C-terminal subdomain"/>
    <property type="match status" value="1"/>
</dbReference>
<dbReference type="InterPro" id="IPR002008">
    <property type="entry name" value="DNA_pol_X_beta-like"/>
</dbReference>
<evidence type="ECO:0000256" key="19">
    <source>
        <dbReference type="ARBA" id="ARBA00044678"/>
    </source>
</evidence>
<keyword evidence="15" id="KW-0234">DNA repair</keyword>
<dbReference type="CDD" id="cd07436">
    <property type="entry name" value="PHP_PolX"/>
    <property type="match status" value="1"/>
</dbReference>
<evidence type="ECO:0000256" key="13">
    <source>
        <dbReference type="ARBA" id="ARBA00022932"/>
    </source>
</evidence>
<evidence type="ECO:0000256" key="11">
    <source>
        <dbReference type="ARBA" id="ARBA00022763"/>
    </source>
</evidence>
<dbReference type="EC" id="4.2.99.18" evidence="4"/>
<protein>
    <recommendedName>
        <fullName evidence="5">DNA polymerase beta</fullName>
        <ecNumber evidence="3">2.7.7.7</ecNumber>
        <ecNumber evidence="4">4.2.99.18</ecNumber>
    </recommendedName>
    <alternativeName>
        <fullName evidence="16">5'-deoxyribose-phosphate lyase</fullName>
    </alternativeName>
    <alternativeName>
        <fullName evidence="17">AP lyase</fullName>
    </alternativeName>
</protein>
<dbReference type="SMART" id="SM00278">
    <property type="entry name" value="HhH1"/>
    <property type="match status" value="3"/>
</dbReference>
<evidence type="ECO:0000256" key="1">
    <source>
        <dbReference type="ARBA" id="ARBA00001946"/>
    </source>
</evidence>
<evidence type="ECO:0000259" key="25">
    <source>
        <dbReference type="SMART" id="SM00483"/>
    </source>
</evidence>
<evidence type="ECO:0000256" key="5">
    <source>
        <dbReference type="ARBA" id="ARBA00020020"/>
    </source>
</evidence>
<keyword evidence="8" id="KW-0808">Transferase</keyword>
<feature type="domain" description="Polymerase/histidinol phosphatase N-terminal" evidence="24">
    <location>
        <begin position="358"/>
        <end position="438"/>
    </location>
</feature>
<dbReference type="Gene3D" id="3.30.210.10">
    <property type="entry name" value="DNA polymerase, thumb domain"/>
    <property type="match status" value="1"/>
</dbReference>
<comment type="catalytic activity">
    <reaction evidence="19">
        <text>a 5'-end 2'-deoxyribose-2'-deoxyribonucleotide-DNA = (2E,4S)-4-hydroxypenten-2-al-5-phosphate + a 5'-end 5'-phospho-2'-deoxyribonucleoside-DNA + H(+)</text>
        <dbReference type="Rhea" id="RHEA:76255"/>
        <dbReference type="Rhea" id="RHEA-COMP:13180"/>
        <dbReference type="Rhea" id="RHEA-COMP:18657"/>
        <dbReference type="ChEBI" id="CHEBI:15378"/>
        <dbReference type="ChEBI" id="CHEBI:136412"/>
        <dbReference type="ChEBI" id="CHEBI:195194"/>
        <dbReference type="ChEBI" id="CHEBI:195195"/>
    </reaction>
</comment>
<keyword evidence="13" id="KW-0239">DNA-directed DNA polymerase</keyword>
<dbReference type="InterPro" id="IPR043519">
    <property type="entry name" value="NT_sf"/>
</dbReference>
<dbReference type="GO" id="GO:0008270">
    <property type="term" value="F:zinc ion binding"/>
    <property type="evidence" value="ECO:0007669"/>
    <property type="project" value="TreeGrafter"/>
</dbReference>
<reference evidence="26 27" key="1">
    <citation type="journal article" date="2018" name="Syst. Appl. Microbiol.">
        <title>Ereboglobus luteus gen. nov. sp. nov. from cockroach guts, and new insights into the oxygen relationship of the genera Opitutus and Didymococcus (Verrucomicrobia: Opitutaceae).</title>
        <authorList>
            <person name="Tegtmeier D."/>
            <person name="Belitz A."/>
            <person name="Radek R."/>
            <person name="Heimerl T."/>
            <person name="Brune A."/>
        </authorList>
    </citation>
    <scope>NUCLEOTIDE SEQUENCE [LARGE SCALE GENOMIC DNA]</scope>
    <source>
        <strain evidence="26 27">Ho45</strain>
    </source>
</reference>
<dbReference type="AlphaFoldDB" id="A0A2U8E6U8"/>
<evidence type="ECO:0000256" key="14">
    <source>
        <dbReference type="ARBA" id="ARBA00023053"/>
    </source>
</evidence>
<dbReference type="SUPFAM" id="SSF89550">
    <property type="entry name" value="PHP domain-like"/>
    <property type="match status" value="1"/>
</dbReference>
<evidence type="ECO:0000256" key="3">
    <source>
        <dbReference type="ARBA" id="ARBA00012417"/>
    </source>
</evidence>
<dbReference type="SUPFAM" id="SSF47802">
    <property type="entry name" value="DNA polymerase beta, N-terminal domain-like"/>
    <property type="match status" value="1"/>
</dbReference>
<comment type="cofactor">
    <cofactor evidence="1">
        <name>Mg(2+)</name>
        <dbReference type="ChEBI" id="CHEBI:18420"/>
    </cofactor>
</comment>
<dbReference type="InterPro" id="IPR004013">
    <property type="entry name" value="PHP_dom"/>
</dbReference>
<dbReference type="Pfam" id="PF14716">
    <property type="entry name" value="HHH_8"/>
    <property type="match status" value="1"/>
</dbReference>
<dbReference type="InterPro" id="IPR003583">
    <property type="entry name" value="Hlx-hairpin-Hlx_DNA-bd_motif"/>
</dbReference>
<dbReference type="InterPro" id="IPR047967">
    <property type="entry name" value="PolX_PHP"/>
</dbReference>
<dbReference type="Proteomes" id="UP000244896">
    <property type="component" value="Chromosome"/>
</dbReference>
<dbReference type="InterPro" id="IPR029398">
    <property type="entry name" value="PolB_thumb"/>
</dbReference>
<evidence type="ECO:0000256" key="22">
    <source>
        <dbReference type="SAM" id="MobiDB-lite"/>
    </source>
</evidence>